<dbReference type="PANTHER" id="PTHR13620">
    <property type="entry name" value="3-5 EXONUCLEASE"/>
    <property type="match status" value="1"/>
</dbReference>
<organism evidence="5 6">
    <name type="scientific">Dichomitus squalens</name>
    <dbReference type="NCBI Taxonomy" id="114155"/>
    <lineage>
        <taxon>Eukaryota</taxon>
        <taxon>Fungi</taxon>
        <taxon>Dikarya</taxon>
        <taxon>Basidiomycota</taxon>
        <taxon>Agaricomycotina</taxon>
        <taxon>Agaricomycetes</taxon>
        <taxon>Polyporales</taxon>
        <taxon>Polyporaceae</taxon>
        <taxon>Dichomitus</taxon>
    </lineage>
</organism>
<feature type="region of interest" description="Disordered" evidence="3">
    <location>
        <begin position="1"/>
        <end position="35"/>
    </location>
</feature>
<reference evidence="5 6" key="1">
    <citation type="submission" date="2019-01" db="EMBL/GenBank/DDBJ databases">
        <title>Draft genome sequences of three monokaryotic isolates of the white-rot basidiomycete fungus Dichomitus squalens.</title>
        <authorList>
            <consortium name="DOE Joint Genome Institute"/>
            <person name="Lopez S.C."/>
            <person name="Andreopoulos B."/>
            <person name="Pangilinan J."/>
            <person name="Lipzen A."/>
            <person name="Riley R."/>
            <person name="Ahrendt S."/>
            <person name="Ng V."/>
            <person name="Barry K."/>
            <person name="Daum C."/>
            <person name="Grigoriev I.V."/>
            <person name="Hilden K.S."/>
            <person name="Makela M.R."/>
            <person name="de Vries R.P."/>
        </authorList>
    </citation>
    <scope>NUCLEOTIDE SEQUENCE [LARGE SCALE GENOMIC DNA]</scope>
    <source>
        <strain evidence="5 6">CBS 464.89</strain>
    </source>
</reference>
<name>A0A4Q9QBP2_9APHY</name>
<evidence type="ECO:0000256" key="1">
    <source>
        <dbReference type="ARBA" id="ARBA00022722"/>
    </source>
</evidence>
<keyword evidence="1" id="KW-0540">Nuclease</keyword>
<evidence type="ECO:0000313" key="5">
    <source>
        <dbReference type="EMBL" id="TBU64700.1"/>
    </source>
</evidence>
<feature type="compositionally biased region" description="Basic and acidic residues" evidence="3">
    <location>
        <begin position="278"/>
        <end position="289"/>
    </location>
</feature>
<feature type="compositionally biased region" description="Polar residues" evidence="3">
    <location>
        <begin position="1"/>
        <end position="10"/>
    </location>
</feature>
<dbReference type="GO" id="GO:0005737">
    <property type="term" value="C:cytoplasm"/>
    <property type="evidence" value="ECO:0007669"/>
    <property type="project" value="TreeGrafter"/>
</dbReference>
<dbReference type="Proteomes" id="UP000292082">
    <property type="component" value="Unassembled WGS sequence"/>
</dbReference>
<dbReference type="CDD" id="cd06141">
    <property type="entry name" value="WRN_exo"/>
    <property type="match status" value="1"/>
</dbReference>
<evidence type="ECO:0000256" key="2">
    <source>
        <dbReference type="ARBA" id="ARBA00022801"/>
    </source>
</evidence>
<dbReference type="OMA" id="IQKDCKK"/>
<dbReference type="GO" id="GO:0003676">
    <property type="term" value="F:nucleic acid binding"/>
    <property type="evidence" value="ECO:0007669"/>
    <property type="project" value="InterPro"/>
</dbReference>
<dbReference type="GO" id="GO:0006139">
    <property type="term" value="P:nucleobase-containing compound metabolic process"/>
    <property type="evidence" value="ECO:0007669"/>
    <property type="project" value="InterPro"/>
</dbReference>
<dbReference type="STRING" id="114155.A0A4Q9QBP2"/>
<dbReference type="AlphaFoldDB" id="A0A4Q9QBP2"/>
<accession>A0A4Q9QBP2</accession>
<gene>
    <name evidence="5" type="ORF">BD310DRAFT_805687</name>
</gene>
<feature type="domain" description="3'-5' exonuclease" evidence="4">
    <location>
        <begin position="52"/>
        <end position="230"/>
    </location>
</feature>
<keyword evidence="6" id="KW-1185">Reference proteome</keyword>
<dbReference type="InterPro" id="IPR002562">
    <property type="entry name" value="3'-5'_exonuclease_dom"/>
</dbReference>
<dbReference type="Pfam" id="PF01612">
    <property type="entry name" value="DNA_pol_A_exo1"/>
    <property type="match status" value="1"/>
</dbReference>
<feature type="compositionally biased region" description="Low complexity" evidence="3">
    <location>
        <begin position="17"/>
        <end position="29"/>
    </location>
</feature>
<evidence type="ECO:0000256" key="3">
    <source>
        <dbReference type="SAM" id="MobiDB-lite"/>
    </source>
</evidence>
<proteinExistence type="predicted"/>
<dbReference type="GO" id="GO:0008408">
    <property type="term" value="F:3'-5' exonuclease activity"/>
    <property type="evidence" value="ECO:0007669"/>
    <property type="project" value="InterPro"/>
</dbReference>
<evidence type="ECO:0000259" key="4">
    <source>
        <dbReference type="SMART" id="SM00474"/>
    </source>
</evidence>
<dbReference type="Gene3D" id="3.30.420.10">
    <property type="entry name" value="Ribonuclease H-like superfamily/Ribonuclease H"/>
    <property type="match status" value="1"/>
</dbReference>
<feature type="compositionally biased region" description="Basic residues" evidence="3">
    <location>
        <begin position="293"/>
        <end position="304"/>
    </location>
</feature>
<dbReference type="PANTHER" id="PTHR13620:SF104">
    <property type="entry name" value="EXONUCLEASE 3'-5' DOMAIN-CONTAINING PROTEIN 2"/>
    <property type="match status" value="1"/>
</dbReference>
<protein>
    <submittedName>
        <fullName evidence="5">Ribonuclease H-like protein</fullName>
    </submittedName>
</protein>
<dbReference type="SMART" id="SM00474">
    <property type="entry name" value="35EXOc"/>
    <property type="match status" value="1"/>
</dbReference>
<sequence>MSAFQASSFSPDMVVTAASSSDSQSNDSAQPEEPPRVYDFYSYATKSPGTRLVYIQNPITADVAISQLDSKVLGFDLEWRPNFIKGNPENPVALVQLASEDTILLIHVSFMHAFPEKLKELLLDPNVVKAGVGIQKDCKKLWIDHRVDTRNCVDLSLLARTVDNARWKGKYANPIGLSRLCETYEDLTLNKGKIQTSNWERPLDLRQQEYAANDCHAGLVLYKRLAEMATAMSPVPHRVWYSFDTISGMLYQPSSGVIWHPFNPYYDPGPPPPPRLPKAVDAENGHDPSQRPVRGRWRNNRTRPQRPLSPSASSFVPGAKEHSPSPSPSPLPSLGPNYRSPTSFPHANNVVVTAPMFSTDADGFPLLPRAAPGVWQQPQPYRPRSFRGAVPGTGQVRMQAGRGRGRGRGGYPIAVAPTG</sequence>
<keyword evidence="2" id="KW-0378">Hydrolase</keyword>
<dbReference type="InterPro" id="IPR012337">
    <property type="entry name" value="RNaseH-like_sf"/>
</dbReference>
<evidence type="ECO:0000313" key="6">
    <source>
        <dbReference type="Proteomes" id="UP000292082"/>
    </source>
</evidence>
<dbReference type="GO" id="GO:0005634">
    <property type="term" value="C:nucleus"/>
    <property type="evidence" value="ECO:0007669"/>
    <property type="project" value="TreeGrafter"/>
</dbReference>
<dbReference type="SUPFAM" id="SSF53098">
    <property type="entry name" value="Ribonuclease H-like"/>
    <property type="match status" value="1"/>
</dbReference>
<feature type="region of interest" description="Disordered" evidence="3">
    <location>
        <begin position="375"/>
        <end position="419"/>
    </location>
</feature>
<dbReference type="EMBL" id="ML145085">
    <property type="protein sequence ID" value="TBU64700.1"/>
    <property type="molecule type" value="Genomic_DNA"/>
</dbReference>
<dbReference type="InterPro" id="IPR051132">
    <property type="entry name" value="3-5_Exonuclease_domain"/>
</dbReference>
<dbReference type="InterPro" id="IPR036397">
    <property type="entry name" value="RNaseH_sf"/>
</dbReference>
<feature type="region of interest" description="Disordered" evidence="3">
    <location>
        <begin position="269"/>
        <end position="340"/>
    </location>
</feature>